<evidence type="ECO:0000256" key="1">
    <source>
        <dbReference type="ARBA" id="ARBA00009943"/>
    </source>
</evidence>
<dbReference type="AlphaFoldDB" id="V8AS49"/>
<keyword evidence="4" id="KW-0133">Cell shape</keyword>
<reference evidence="8 9" key="1">
    <citation type="submission" date="2013-07" db="EMBL/GenBank/DDBJ databases">
        <title>Isolation of Lactococcus garvieae strain TRF1 from the fecal material of a timber rattlesnake.</title>
        <authorList>
            <person name="McLaughlin R.W."/>
            <person name="Cochran P.A."/>
            <person name="Dowd S.E."/>
        </authorList>
    </citation>
    <scope>NUCLEOTIDE SEQUENCE [LARGE SCALE GENOMIC DNA]</scope>
    <source>
        <strain evidence="8 9">TRF1</strain>
    </source>
</reference>
<evidence type="ECO:0000313" key="8">
    <source>
        <dbReference type="EMBL" id="ETD05392.1"/>
    </source>
</evidence>
<protein>
    <submittedName>
        <fullName evidence="8">Alanine-adding enzyme MurN</fullName>
    </submittedName>
</protein>
<dbReference type="PANTHER" id="PTHR36174:SF2">
    <property type="entry name" value="AMINOACYLTRANSFERASE FEMA"/>
    <property type="match status" value="1"/>
</dbReference>
<name>V8AS49_9LACT</name>
<evidence type="ECO:0000313" key="9">
    <source>
        <dbReference type="Proteomes" id="UP000018692"/>
    </source>
</evidence>
<evidence type="ECO:0000256" key="6">
    <source>
        <dbReference type="ARBA" id="ARBA00023315"/>
    </source>
</evidence>
<dbReference type="PANTHER" id="PTHR36174">
    <property type="entry name" value="LIPID II:GLYCINE GLYCYLTRANSFERASE"/>
    <property type="match status" value="1"/>
</dbReference>
<dbReference type="SUPFAM" id="SSF55729">
    <property type="entry name" value="Acyl-CoA N-acyltransferases (Nat)"/>
    <property type="match status" value="2"/>
</dbReference>
<dbReference type="GO" id="GO:0071555">
    <property type="term" value="P:cell wall organization"/>
    <property type="evidence" value="ECO:0007669"/>
    <property type="project" value="UniProtKB-KW"/>
</dbReference>
<dbReference type="Gene3D" id="3.40.630.30">
    <property type="match status" value="1"/>
</dbReference>
<dbReference type="GO" id="GO:0008360">
    <property type="term" value="P:regulation of cell shape"/>
    <property type="evidence" value="ECO:0007669"/>
    <property type="project" value="UniProtKB-KW"/>
</dbReference>
<keyword evidence="2" id="KW-0963">Cytoplasm</keyword>
<evidence type="ECO:0000256" key="3">
    <source>
        <dbReference type="ARBA" id="ARBA00022679"/>
    </source>
</evidence>
<organism evidence="8 9">
    <name type="scientific">Lactococcus garvieae TRF1</name>
    <dbReference type="NCBI Taxonomy" id="1380772"/>
    <lineage>
        <taxon>Bacteria</taxon>
        <taxon>Bacillati</taxon>
        <taxon>Bacillota</taxon>
        <taxon>Bacilli</taxon>
        <taxon>Lactobacillales</taxon>
        <taxon>Streptococcaceae</taxon>
        <taxon>Lactococcus</taxon>
    </lineage>
</organism>
<comment type="caution">
    <text evidence="8">The sequence shown here is derived from an EMBL/GenBank/DDBJ whole genome shotgun (WGS) entry which is preliminary data.</text>
</comment>
<proteinExistence type="inferred from homology"/>
<dbReference type="GO" id="GO:0016755">
    <property type="term" value="F:aminoacyltransferase activity"/>
    <property type="evidence" value="ECO:0007669"/>
    <property type="project" value="InterPro"/>
</dbReference>
<dbReference type="PATRIC" id="fig|1380772.3.peg.546"/>
<accession>V8AS49</accession>
<sequence length="235" mass="27108">MEFLEISQEQFTAFAAEKTESFLQTPQMAEMLEKRGYRPIFLAVKVNDQIKMAALMTSVSVSGGAKLEINFGPIGNFDQMVFNCFIQELKKYAKNQQALEVKIRPAVNYMVYDSKGQELQEANEAFISEMKKLGLTYNGRHVGYEEQDAVAEWQYIKDLSEIDSEEELLKSYNSNAKRNVKKAIKNEVTVKRATYEELFEVERLIGNTGEKRHFATKDLAYYKELYKPLAIKLNF</sequence>
<dbReference type="GO" id="GO:0009252">
    <property type="term" value="P:peptidoglycan biosynthetic process"/>
    <property type="evidence" value="ECO:0007669"/>
    <property type="project" value="UniProtKB-KW"/>
</dbReference>
<gene>
    <name evidence="8" type="ORF">N568_0102770</name>
</gene>
<dbReference type="InterPro" id="IPR003447">
    <property type="entry name" value="FEMABX"/>
</dbReference>
<evidence type="ECO:0000256" key="5">
    <source>
        <dbReference type="ARBA" id="ARBA00022984"/>
    </source>
</evidence>
<keyword evidence="5" id="KW-0573">Peptidoglycan synthesis</keyword>
<dbReference type="InterPro" id="IPR016181">
    <property type="entry name" value="Acyl_CoA_acyltransferase"/>
</dbReference>
<dbReference type="PROSITE" id="PS51191">
    <property type="entry name" value="FEMABX"/>
    <property type="match status" value="1"/>
</dbReference>
<evidence type="ECO:0000256" key="2">
    <source>
        <dbReference type="ARBA" id="ARBA00022490"/>
    </source>
</evidence>
<keyword evidence="6" id="KW-0012">Acyltransferase</keyword>
<comment type="similarity">
    <text evidence="1">Belongs to the FemABX family.</text>
</comment>
<dbReference type="InterPro" id="IPR050644">
    <property type="entry name" value="PG_Glycine_Bridge_Synth"/>
</dbReference>
<dbReference type="Proteomes" id="UP000018692">
    <property type="component" value="Unassembled WGS sequence"/>
</dbReference>
<evidence type="ECO:0000256" key="4">
    <source>
        <dbReference type="ARBA" id="ARBA00022960"/>
    </source>
</evidence>
<dbReference type="EMBL" id="AVFE01000006">
    <property type="protein sequence ID" value="ETD05392.1"/>
    <property type="molecule type" value="Genomic_DNA"/>
</dbReference>
<evidence type="ECO:0000256" key="7">
    <source>
        <dbReference type="ARBA" id="ARBA00023316"/>
    </source>
</evidence>
<keyword evidence="7" id="KW-0961">Cell wall biogenesis/degradation</keyword>
<keyword evidence="3" id="KW-0808">Transferase</keyword>
<dbReference type="Pfam" id="PF02388">
    <property type="entry name" value="FemAB"/>
    <property type="match status" value="1"/>
</dbReference>